<reference evidence="2 3" key="1">
    <citation type="journal article" date="2015" name="Fungal Genet. Biol.">
        <title>Evolution of novel wood decay mechanisms in Agaricales revealed by the genome sequences of Fistulina hepatica and Cylindrobasidium torrendii.</title>
        <authorList>
            <person name="Floudas D."/>
            <person name="Held B.W."/>
            <person name="Riley R."/>
            <person name="Nagy L.G."/>
            <person name="Koehler G."/>
            <person name="Ransdell A.S."/>
            <person name="Younus H."/>
            <person name="Chow J."/>
            <person name="Chiniquy J."/>
            <person name="Lipzen A."/>
            <person name="Tritt A."/>
            <person name="Sun H."/>
            <person name="Haridas S."/>
            <person name="LaButti K."/>
            <person name="Ohm R.A."/>
            <person name="Kues U."/>
            <person name="Blanchette R.A."/>
            <person name="Grigoriev I.V."/>
            <person name="Minto R.E."/>
            <person name="Hibbett D.S."/>
        </authorList>
    </citation>
    <scope>NUCLEOTIDE SEQUENCE [LARGE SCALE GENOMIC DNA]</scope>
    <source>
        <strain evidence="2 3">FP15055 ss-10</strain>
    </source>
</reference>
<feature type="signal peptide" evidence="1">
    <location>
        <begin position="1"/>
        <end position="16"/>
    </location>
</feature>
<gene>
    <name evidence="2" type="ORF">CYLTODRAFT_391655</name>
</gene>
<accession>A0A0D7BM95</accession>
<evidence type="ECO:0000256" key="1">
    <source>
        <dbReference type="SAM" id="SignalP"/>
    </source>
</evidence>
<organism evidence="2 3">
    <name type="scientific">Cylindrobasidium torrendii FP15055 ss-10</name>
    <dbReference type="NCBI Taxonomy" id="1314674"/>
    <lineage>
        <taxon>Eukaryota</taxon>
        <taxon>Fungi</taxon>
        <taxon>Dikarya</taxon>
        <taxon>Basidiomycota</taxon>
        <taxon>Agaricomycotina</taxon>
        <taxon>Agaricomycetes</taxon>
        <taxon>Agaricomycetidae</taxon>
        <taxon>Agaricales</taxon>
        <taxon>Marasmiineae</taxon>
        <taxon>Physalacriaceae</taxon>
        <taxon>Cylindrobasidium</taxon>
    </lineage>
</organism>
<keyword evidence="1" id="KW-0732">Signal</keyword>
<dbReference type="OrthoDB" id="2734890at2759"/>
<evidence type="ECO:0000313" key="2">
    <source>
        <dbReference type="EMBL" id="KIY70706.1"/>
    </source>
</evidence>
<dbReference type="EMBL" id="KN880464">
    <property type="protein sequence ID" value="KIY70706.1"/>
    <property type="molecule type" value="Genomic_DNA"/>
</dbReference>
<dbReference type="Proteomes" id="UP000054007">
    <property type="component" value="Unassembled WGS sequence"/>
</dbReference>
<proteinExistence type="predicted"/>
<protein>
    <submittedName>
        <fullName evidence="2">Uncharacterized protein</fullName>
    </submittedName>
</protein>
<feature type="chain" id="PRO_5002317131" evidence="1">
    <location>
        <begin position="17"/>
        <end position="189"/>
    </location>
</feature>
<name>A0A0D7BM95_9AGAR</name>
<sequence>MRFFIAFTSLISIVLALPNPAARAEIDPNTCTALAKNVGNYHYQNFGGCNAMIRDCVSTFKAEGNATHNPWGSNSCVAAATCWGAGSLRDYLQCQDSTFDPSSAPTLDYTNVYAPIVGDCAWQEGGCPITFQNYVDFIYRTTSDLGSSGYPSSTETLRNYYWSYVINWTTSGETVPYTNFNDFLFYSRT</sequence>
<keyword evidence="3" id="KW-1185">Reference proteome</keyword>
<dbReference type="AlphaFoldDB" id="A0A0D7BM95"/>
<evidence type="ECO:0000313" key="3">
    <source>
        <dbReference type="Proteomes" id="UP000054007"/>
    </source>
</evidence>